<dbReference type="PANTHER" id="PTHR43280:SF32">
    <property type="entry name" value="TRANSCRIPTIONAL REGULATORY PROTEIN"/>
    <property type="match status" value="1"/>
</dbReference>
<evidence type="ECO:0000256" key="3">
    <source>
        <dbReference type="ARBA" id="ARBA00023163"/>
    </source>
</evidence>
<keyword evidence="1" id="KW-0805">Transcription regulation</keyword>
<dbReference type="PRINTS" id="PR00032">
    <property type="entry name" value="HTHARAC"/>
</dbReference>
<dbReference type="EMBL" id="CAKLCM010000003">
    <property type="protein sequence ID" value="CAH0530430.1"/>
    <property type="molecule type" value="Genomic_DNA"/>
</dbReference>
<keyword evidence="6" id="KW-1185">Reference proteome</keyword>
<evidence type="ECO:0000256" key="1">
    <source>
        <dbReference type="ARBA" id="ARBA00023015"/>
    </source>
</evidence>
<comment type="caution">
    <text evidence="5">The sequence shown here is derived from an EMBL/GenBank/DDBJ whole genome shotgun (WGS) entry which is preliminary data.</text>
</comment>
<keyword evidence="2" id="KW-0238">DNA-binding</keyword>
<keyword evidence="3" id="KW-0804">Transcription</keyword>
<organism evidence="5 6">
    <name type="scientific">Vibrio hippocampi</name>
    <dbReference type="NCBI Taxonomy" id="654686"/>
    <lineage>
        <taxon>Bacteria</taxon>
        <taxon>Pseudomonadati</taxon>
        <taxon>Pseudomonadota</taxon>
        <taxon>Gammaproteobacteria</taxon>
        <taxon>Vibrionales</taxon>
        <taxon>Vibrionaceae</taxon>
        <taxon>Vibrio</taxon>
    </lineage>
</organism>
<dbReference type="InterPro" id="IPR020449">
    <property type="entry name" value="Tscrpt_reg_AraC-type_HTH"/>
</dbReference>
<dbReference type="Proteomes" id="UP000838160">
    <property type="component" value="Unassembled WGS sequence"/>
</dbReference>
<reference evidence="5" key="1">
    <citation type="submission" date="2021-12" db="EMBL/GenBank/DDBJ databases">
        <authorList>
            <person name="Rodrigo-Torres L."/>
            <person name="Arahal R. D."/>
            <person name="Lucena T."/>
        </authorList>
    </citation>
    <scope>NUCLEOTIDE SEQUENCE</scope>
    <source>
        <strain evidence="5">CECT 8226</strain>
    </source>
</reference>
<sequence length="302" mass="34588">MTERLHIDTISTLHKSLGLGRPLHPLVSVIHQKEVSAKVYGQAANLTFGVYLLSLKDGASCTFGYGQTTYDFDDGTMTFISPNQEVRVESIESPANSIGWTIAIHPDLIRKTDLGVKIDQYTFFNYESNEALHLSEREIAMVSDIARNIEVECDQNMDSHTQSLICSNIELLLRYCSRFYDRQFMVRANLNDEYINKLNHFLHQYYQSDKPTERGIPSVQYCGQQLGLSPYYLSDLLKQQTGKNALEHIHLFLIEKAKGQMLSSKQSITQIAYDLGFEYPQHFSKLFKAKVGVTPREYRTKH</sequence>
<evidence type="ECO:0000313" key="6">
    <source>
        <dbReference type="Proteomes" id="UP000838160"/>
    </source>
</evidence>
<dbReference type="RefSeq" id="WP_237486997.1">
    <property type="nucleotide sequence ID" value="NZ_CAKLCM010000003.1"/>
</dbReference>
<evidence type="ECO:0000256" key="2">
    <source>
        <dbReference type="ARBA" id="ARBA00023125"/>
    </source>
</evidence>
<dbReference type="InterPro" id="IPR009057">
    <property type="entry name" value="Homeodomain-like_sf"/>
</dbReference>
<dbReference type="PANTHER" id="PTHR43280">
    <property type="entry name" value="ARAC-FAMILY TRANSCRIPTIONAL REGULATOR"/>
    <property type="match status" value="1"/>
</dbReference>
<dbReference type="SMART" id="SM00342">
    <property type="entry name" value="HTH_ARAC"/>
    <property type="match status" value="1"/>
</dbReference>
<dbReference type="InterPro" id="IPR018060">
    <property type="entry name" value="HTH_AraC"/>
</dbReference>
<feature type="domain" description="HTH araC/xylS-type" evidence="4">
    <location>
        <begin position="196"/>
        <end position="301"/>
    </location>
</feature>
<name>A0ABN8DLT1_9VIBR</name>
<protein>
    <submittedName>
        <fullName evidence="5">HTH-type transcriptional activator RhaS</fullName>
    </submittedName>
</protein>
<proteinExistence type="predicted"/>
<dbReference type="SUPFAM" id="SSF46689">
    <property type="entry name" value="Homeodomain-like"/>
    <property type="match status" value="1"/>
</dbReference>
<evidence type="ECO:0000259" key="4">
    <source>
        <dbReference type="PROSITE" id="PS01124"/>
    </source>
</evidence>
<gene>
    <name evidence="5" type="primary">rhaS_6</name>
    <name evidence="5" type="ORF">VHP8226_04063</name>
</gene>
<accession>A0ABN8DLT1</accession>
<dbReference type="Gene3D" id="1.10.10.60">
    <property type="entry name" value="Homeodomain-like"/>
    <property type="match status" value="2"/>
</dbReference>
<evidence type="ECO:0000313" key="5">
    <source>
        <dbReference type="EMBL" id="CAH0530430.1"/>
    </source>
</evidence>
<dbReference type="Pfam" id="PF12833">
    <property type="entry name" value="HTH_18"/>
    <property type="match status" value="1"/>
</dbReference>
<dbReference type="PROSITE" id="PS01124">
    <property type="entry name" value="HTH_ARAC_FAMILY_2"/>
    <property type="match status" value="1"/>
</dbReference>